<protein>
    <submittedName>
        <fullName evidence="1">Uncharacterized protein</fullName>
    </submittedName>
</protein>
<dbReference type="EMBL" id="MK072078">
    <property type="protein sequence ID" value="AYV78452.1"/>
    <property type="molecule type" value="Genomic_DNA"/>
</dbReference>
<accession>A0A3G4ZU75</accession>
<organism evidence="1">
    <name type="scientific">Edafosvirus sp</name>
    <dbReference type="NCBI Taxonomy" id="2487765"/>
    <lineage>
        <taxon>Viruses</taxon>
        <taxon>Varidnaviria</taxon>
        <taxon>Bamfordvirae</taxon>
        <taxon>Nucleocytoviricota</taxon>
        <taxon>Megaviricetes</taxon>
        <taxon>Imitervirales</taxon>
        <taxon>Mimiviridae</taxon>
        <taxon>Klosneuvirinae</taxon>
    </lineage>
</organism>
<name>A0A3G4ZU75_9VIRU</name>
<proteinExistence type="predicted"/>
<evidence type="ECO:0000313" key="1">
    <source>
        <dbReference type="EMBL" id="AYV78452.1"/>
    </source>
</evidence>
<gene>
    <name evidence="1" type="ORF">Edafosvirus13_17</name>
</gene>
<sequence>MQTQKIFKMNQKKILKKICKKVGQLQNIYLMVILTMKITNCKKMIK</sequence>
<reference evidence="1" key="1">
    <citation type="submission" date="2018-10" db="EMBL/GenBank/DDBJ databases">
        <title>Hidden diversity of soil giant viruses.</title>
        <authorList>
            <person name="Schulz F."/>
            <person name="Alteio L."/>
            <person name="Goudeau D."/>
            <person name="Ryan E.M."/>
            <person name="Malmstrom R.R."/>
            <person name="Blanchard J."/>
            <person name="Woyke T."/>
        </authorList>
    </citation>
    <scope>NUCLEOTIDE SEQUENCE</scope>
    <source>
        <strain evidence="1">EDV1</strain>
    </source>
</reference>